<organism evidence="1 2">
    <name type="scientific">Alteraurantiacibacter palmitatis</name>
    <dbReference type="NCBI Taxonomy" id="2054628"/>
    <lineage>
        <taxon>Bacteria</taxon>
        <taxon>Pseudomonadati</taxon>
        <taxon>Pseudomonadota</taxon>
        <taxon>Alphaproteobacteria</taxon>
        <taxon>Sphingomonadales</taxon>
        <taxon>Erythrobacteraceae</taxon>
        <taxon>Alteraurantiacibacter</taxon>
    </lineage>
</organism>
<sequence>MAKVTFGNRQAGILCNLPTVRRLDLIAEGLPVILASAESFWTAAANLKHAPREARVLAGFAEEEAAKILILMDLVRCPPKLVAGLSGKIVRTFYDHLGRLIYGDAQSWRPVDVSQLREYVDNARQAHYLDGYAGEYIVPNWSRYSREAAMYADIEVLENGSAHWSEPLRFGSVRALSEPGALMLGRAMAAAGMFTRAGLQVVTDVWGEVEFVDTEGYTEQTKLTHAMFKQLDSAQVVKEAATADHVRLLRHHWQIPMYHLDFKEVAVPIETLQAEREAQLWAEASYDFGDR</sequence>
<keyword evidence="2" id="KW-1185">Reference proteome</keyword>
<dbReference type="Proteomes" id="UP001595456">
    <property type="component" value="Unassembled WGS sequence"/>
</dbReference>
<protein>
    <submittedName>
        <fullName evidence="1">Uncharacterized protein</fullName>
    </submittedName>
</protein>
<evidence type="ECO:0000313" key="1">
    <source>
        <dbReference type="EMBL" id="MFC3097937.1"/>
    </source>
</evidence>
<evidence type="ECO:0000313" key="2">
    <source>
        <dbReference type="Proteomes" id="UP001595456"/>
    </source>
</evidence>
<comment type="caution">
    <text evidence="1">The sequence shown here is derived from an EMBL/GenBank/DDBJ whole genome shotgun (WGS) entry which is preliminary data.</text>
</comment>
<proteinExistence type="predicted"/>
<gene>
    <name evidence="1" type="ORF">ACFODU_09015</name>
</gene>
<dbReference type="RefSeq" id="WP_336926713.1">
    <property type="nucleotide sequence ID" value="NZ_JBANRO010000009.1"/>
</dbReference>
<reference evidence="2" key="1">
    <citation type="journal article" date="2019" name="Int. J. Syst. Evol. Microbiol.">
        <title>The Global Catalogue of Microorganisms (GCM) 10K type strain sequencing project: providing services to taxonomists for standard genome sequencing and annotation.</title>
        <authorList>
            <consortium name="The Broad Institute Genomics Platform"/>
            <consortium name="The Broad Institute Genome Sequencing Center for Infectious Disease"/>
            <person name="Wu L."/>
            <person name="Ma J."/>
        </authorList>
    </citation>
    <scope>NUCLEOTIDE SEQUENCE [LARGE SCALE GENOMIC DNA]</scope>
    <source>
        <strain evidence="2">KCTC 52607</strain>
    </source>
</reference>
<dbReference type="EMBL" id="JBHRST010000010">
    <property type="protein sequence ID" value="MFC3097937.1"/>
    <property type="molecule type" value="Genomic_DNA"/>
</dbReference>
<name>A0ABV7E8J7_9SPHN</name>
<accession>A0ABV7E8J7</accession>